<keyword evidence="2" id="KW-0813">Transport</keyword>
<evidence type="ECO:0000313" key="14">
    <source>
        <dbReference type="Proteomes" id="UP001056429"/>
    </source>
</evidence>
<dbReference type="InterPro" id="IPR003593">
    <property type="entry name" value="AAA+_ATPase"/>
</dbReference>
<sequence>MKINKKLNVADYFKLLRKYLKKQKGSIIVLCLMMMGTIMLELINPQIMGEFIDGAKEGKGAEGLTIFAILFIVFAICKQLLAIASTYMAQNVGWYATNNLRIDLMDHCFGLDMSFHKGQKTGELIERIDGDITALFNFFSKFIIKILGNIILILGIIIVMFIKSPLIGFVTFILVLCAFKVFSMMQKIAVGKWKIIRKKNAELYGVVGEFIASTEDIKSNGAVNYVIYSYHKLINKLFPYTRDGEMMYMKMWASSTVIFTFVNVAILGLGGWLFVKGDLSIGALYVLFHYSNLIVRPIENIRREFQDLQKAGASIKRLDELLSVKSKLEDGTEIFKNKDKISITLKDVYFGYDEGENVLEGINFSLESGKILGVLGRTGSGKTTLARLIVRLYDITSGEIKLNDQEVRDIKLQEMRNKIAYVTQDVQLFQGTIRENITLFDESIHDEVIYSIIDEIGLRRWVNNLPKGLDTMLSSEGTGLSAGESQLIAFIRVFLKDPALVILDEASSRLDPATEEMMETALNNLLKNRTCIIIAHRLSTIKRADEILILEKGQIVEHGERASLLKEEKSRFSKLCKHGIEEVLV</sequence>
<dbReference type="Proteomes" id="UP001056429">
    <property type="component" value="Unassembled WGS sequence"/>
</dbReference>
<dbReference type="GO" id="GO:0005886">
    <property type="term" value="C:plasma membrane"/>
    <property type="evidence" value="ECO:0007669"/>
    <property type="project" value="UniProtKB-SubCell"/>
</dbReference>
<dbReference type="InterPro" id="IPR017871">
    <property type="entry name" value="ABC_transporter-like_CS"/>
</dbReference>
<keyword evidence="5" id="KW-0547">Nucleotide-binding</keyword>
<evidence type="ECO:0000256" key="4">
    <source>
        <dbReference type="ARBA" id="ARBA00022692"/>
    </source>
</evidence>
<reference evidence="13" key="2">
    <citation type="submission" date="2021-04" db="EMBL/GenBank/DDBJ databases">
        <authorList>
            <person name="Dong X."/>
        </authorList>
    </citation>
    <scope>NUCLEOTIDE SEQUENCE</scope>
    <source>
        <strain evidence="13">ZWT</strain>
    </source>
</reference>
<keyword evidence="7 13" id="KW-0067">ATP-binding</keyword>
<dbReference type="EMBL" id="JAGSOJ010000003">
    <property type="protein sequence ID" value="MCM1990936.1"/>
    <property type="molecule type" value="Genomic_DNA"/>
</dbReference>
<dbReference type="Pfam" id="PF00664">
    <property type="entry name" value="ABC_membrane"/>
    <property type="match status" value="1"/>
</dbReference>
<dbReference type="PANTHER" id="PTHR43394">
    <property type="entry name" value="ATP-DEPENDENT PERMEASE MDL1, MITOCHONDRIAL"/>
    <property type="match status" value="1"/>
</dbReference>
<evidence type="ECO:0000259" key="11">
    <source>
        <dbReference type="PROSITE" id="PS50893"/>
    </source>
</evidence>
<dbReference type="GO" id="GO:0015421">
    <property type="term" value="F:ABC-type oligopeptide transporter activity"/>
    <property type="evidence" value="ECO:0007669"/>
    <property type="project" value="TreeGrafter"/>
</dbReference>
<dbReference type="GO" id="GO:0005524">
    <property type="term" value="F:ATP binding"/>
    <property type="evidence" value="ECO:0007669"/>
    <property type="project" value="UniProtKB-KW"/>
</dbReference>
<dbReference type="SUPFAM" id="SSF52540">
    <property type="entry name" value="P-loop containing nucleoside triphosphate hydrolases"/>
    <property type="match status" value="1"/>
</dbReference>
<feature type="transmembrane region" description="Helical" evidence="10">
    <location>
        <begin position="252"/>
        <end position="273"/>
    </location>
</feature>
<dbReference type="PROSITE" id="PS50929">
    <property type="entry name" value="ABC_TM1F"/>
    <property type="match status" value="1"/>
</dbReference>
<feature type="transmembrane region" description="Helical" evidence="10">
    <location>
        <begin position="63"/>
        <end position="81"/>
    </location>
</feature>
<reference evidence="13" key="1">
    <citation type="journal article" date="2021" name="mSystems">
        <title>Bacteria and Archaea Synergistically Convert Glycine Betaine to Biogenic Methane in the Formosa Cold Seep of the South China Sea.</title>
        <authorList>
            <person name="Li L."/>
            <person name="Zhang W."/>
            <person name="Zhang S."/>
            <person name="Song L."/>
            <person name="Sun Q."/>
            <person name="Zhang H."/>
            <person name="Xiang H."/>
            <person name="Dong X."/>
        </authorList>
    </citation>
    <scope>NUCLEOTIDE SEQUENCE</scope>
    <source>
        <strain evidence="13">ZWT</strain>
    </source>
</reference>
<comment type="subcellular location">
    <subcellularLocation>
        <location evidence="1">Cell membrane</location>
        <topology evidence="1">Multi-pass membrane protein</topology>
    </subcellularLocation>
</comment>
<evidence type="ECO:0000259" key="12">
    <source>
        <dbReference type="PROSITE" id="PS50929"/>
    </source>
</evidence>
<organism evidence="13 14">
    <name type="scientific">Oceanirhabdus seepicola</name>
    <dbReference type="NCBI Taxonomy" id="2828781"/>
    <lineage>
        <taxon>Bacteria</taxon>
        <taxon>Bacillati</taxon>
        <taxon>Bacillota</taxon>
        <taxon>Clostridia</taxon>
        <taxon>Eubacteriales</taxon>
        <taxon>Clostridiaceae</taxon>
        <taxon>Oceanirhabdus</taxon>
    </lineage>
</organism>
<accession>A0A9J6P621</accession>
<evidence type="ECO:0000256" key="1">
    <source>
        <dbReference type="ARBA" id="ARBA00004651"/>
    </source>
</evidence>
<dbReference type="InterPro" id="IPR003439">
    <property type="entry name" value="ABC_transporter-like_ATP-bd"/>
</dbReference>
<comment type="caution">
    <text evidence="13">The sequence shown here is derived from an EMBL/GenBank/DDBJ whole genome shotgun (WGS) entry which is preliminary data.</text>
</comment>
<evidence type="ECO:0000256" key="2">
    <source>
        <dbReference type="ARBA" id="ARBA00022448"/>
    </source>
</evidence>
<dbReference type="SMART" id="SM00382">
    <property type="entry name" value="AAA"/>
    <property type="match status" value="1"/>
</dbReference>
<evidence type="ECO:0000256" key="5">
    <source>
        <dbReference type="ARBA" id="ARBA00022741"/>
    </source>
</evidence>
<proteinExistence type="predicted"/>
<dbReference type="GO" id="GO:0016887">
    <property type="term" value="F:ATP hydrolysis activity"/>
    <property type="evidence" value="ECO:0007669"/>
    <property type="project" value="InterPro"/>
</dbReference>
<dbReference type="InterPro" id="IPR039421">
    <property type="entry name" value="Type_1_exporter"/>
</dbReference>
<dbReference type="SUPFAM" id="SSF90123">
    <property type="entry name" value="ABC transporter transmembrane region"/>
    <property type="match status" value="1"/>
</dbReference>
<dbReference type="Pfam" id="PF00005">
    <property type="entry name" value="ABC_tran"/>
    <property type="match status" value="1"/>
</dbReference>
<feature type="transmembrane region" description="Helical" evidence="10">
    <location>
        <begin position="142"/>
        <end position="162"/>
    </location>
</feature>
<feature type="domain" description="ABC transporter" evidence="11">
    <location>
        <begin position="343"/>
        <end position="577"/>
    </location>
</feature>
<keyword evidence="4 10" id="KW-0812">Transmembrane</keyword>
<name>A0A9J6P621_9CLOT</name>
<evidence type="ECO:0000256" key="9">
    <source>
        <dbReference type="ARBA" id="ARBA00023136"/>
    </source>
</evidence>
<keyword evidence="9 10" id="KW-0472">Membrane</keyword>
<dbReference type="AlphaFoldDB" id="A0A9J6P621"/>
<evidence type="ECO:0000256" key="10">
    <source>
        <dbReference type="SAM" id="Phobius"/>
    </source>
</evidence>
<dbReference type="InterPro" id="IPR011527">
    <property type="entry name" value="ABC1_TM_dom"/>
</dbReference>
<evidence type="ECO:0000256" key="3">
    <source>
        <dbReference type="ARBA" id="ARBA00022475"/>
    </source>
</evidence>
<dbReference type="PANTHER" id="PTHR43394:SF1">
    <property type="entry name" value="ATP-BINDING CASSETTE SUB-FAMILY B MEMBER 10, MITOCHONDRIAL"/>
    <property type="match status" value="1"/>
</dbReference>
<feature type="transmembrane region" description="Helical" evidence="10">
    <location>
        <begin position="25"/>
        <end position="43"/>
    </location>
</feature>
<keyword evidence="3" id="KW-1003">Cell membrane</keyword>
<keyword evidence="6" id="KW-0645">Protease</keyword>
<dbReference type="InterPro" id="IPR036640">
    <property type="entry name" value="ABC1_TM_sf"/>
</dbReference>
<evidence type="ECO:0000256" key="8">
    <source>
        <dbReference type="ARBA" id="ARBA00022989"/>
    </source>
</evidence>
<dbReference type="RefSeq" id="WP_250860046.1">
    <property type="nucleotide sequence ID" value="NZ_JAGSOJ010000003.1"/>
</dbReference>
<keyword evidence="8 10" id="KW-1133">Transmembrane helix</keyword>
<dbReference type="Gene3D" id="3.40.50.300">
    <property type="entry name" value="P-loop containing nucleotide triphosphate hydrolases"/>
    <property type="match status" value="1"/>
</dbReference>
<evidence type="ECO:0000313" key="13">
    <source>
        <dbReference type="EMBL" id="MCM1990936.1"/>
    </source>
</evidence>
<dbReference type="Gene3D" id="1.20.1560.10">
    <property type="entry name" value="ABC transporter type 1, transmembrane domain"/>
    <property type="match status" value="1"/>
</dbReference>
<feature type="domain" description="ABC transmembrane type-1" evidence="12">
    <location>
        <begin position="28"/>
        <end position="310"/>
    </location>
</feature>
<evidence type="ECO:0000256" key="6">
    <source>
        <dbReference type="ARBA" id="ARBA00022807"/>
    </source>
</evidence>
<dbReference type="PROSITE" id="PS00211">
    <property type="entry name" value="ABC_TRANSPORTER_1"/>
    <property type="match status" value="1"/>
</dbReference>
<feature type="transmembrane region" description="Helical" evidence="10">
    <location>
        <begin position="168"/>
        <end position="190"/>
    </location>
</feature>
<keyword evidence="6" id="KW-0378">Hydrolase</keyword>
<gene>
    <name evidence="13" type="ORF">KDK92_14490</name>
</gene>
<dbReference type="FunFam" id="3.40.50.300:FF:000299">
    <property type="entry name" value="ABC transporter ATP-binding protein/permease"/>
    <property type="match status" value="1"/>
</dbReference>
<protein>
    <submittedName>
        <fullName evidence="13">ABC transporter ATP-binding protein</fullName>
    </submittedName>
</protein>
<dbReference type="PROSITE" id="PS50893">
    <property type="entry name" value="ABC_TRANSPORTER_2"/>
    <property type="match status" value="1"/>
</dbReference>
<dbReference type="GO" id="GO:0008234">
    <property type="term" value="F:cysteine-type peptidase activity"/>
    <property type="evidence" value="ECO:0007669"/>
    <property type="project" value="UniProtKB-KW"/>
</dbReference>
<keyword evidence="6" id="KW-0788">Thiol protease</keyword>
<dbReference type="InterPro" id="IPR027417">
    <property type="entry name" value="P-loop_NTPase"/>
</dbReference>
<evidence type="ECO:0000256" key="7">
    <source>
        <dbReference type="ARBA" id="ARBA00022840"/>
    </source>
</evidence>
<keyword evidence="14" id="KW-1185">Reference proteome</keyword>
<dbReference type="CDD" id="cd07346">
    <property type="entry name" value="ABC_6TM_exporters"/>
    <property type="match status" value="1"/>
</dbReference>